<evidence type="ECO:0000256" key="1">
    <source>
        <dbReference type="SAM" id="Phobius"/>
    </source>
</evidence>
<accession>A0AAP0NY54</accession>
<keyword evidence="3" id="KW-1185">Reference proteome</keyword>
<comment type="caution">
    <text evidence="2">The sequence shown here is derived from an EMBL/GenBank/DDBJ whole genome shotgun (WGS) entry which is preliminary data.</text>
</comment>
<dbReference type="EMBL" id="JBBNAE010000005">
    <property type="protein sequence ID" value="KAK9122709.1"/>
    <property type="molecule type" value="Genomic_DNA"/>
</dbReference>
<evidence type="ECO:0000313" key="2">
    <source>
        <dbReference type="EMBL" id="KAK9122709.1"/>
    </source>
</evidence>
<feature type="transmembrane region" description="Helical" evidence="1">
    <location>
        <begin position="6"/>
        <end position="25"/>
    </location>
</feature>
<name>A0AAP0NY54_9MAGN</name>
<proteinExistence type="predicted"/>
<keyword evidence="1" id="KW-1133">Transmembrane helix</keyword>
<sequence>MDSNALYLQIWFFIGFLLRFVSLVLQLEFMEFIIEDPRFRKFILLKNVLRT</sequence>
<reference evidence="2 3" key="1">
    <citation type="submission" date="2024-01" db="EMBL/GenBank/DDBJ databases">
        <title>Genome assemblies of Stephania.</title>
        <authorList>
            <person name="Yang L."/>
        </authorList>
    </citation>
    <scope>NUCLEOTIDE SEQUENCE [LARGE SCALE GENOMIC DNA]</scope>
    <source>
        <strain evidence="2">QJT</strain>
        <tissue evidence="2">Leaf</tissue>
    </source>
</reference>
<organism evidence="2 3">
    <name type="scientific">Stephania japonica</name>
    <dbReference type="NCBI Taxonomy" id="461633"/>
    <lineage>
        <taxon>Eukaryota</taxon>
        <taxon>Viridiplantae</taxon>
        <taxon>Streptophyta</taxon>
        <taxon>Embryophyta</taxon>
        <taxon>Tracheophyta</taxon>
        <taxon>Spermatophyta</taxon>
        <taxon>Magnoliopsida</taxon>
        <taxon>Ranunculales</taxon>
        <taxon>Menispermaceae</taxon>
        <taxon>Menispermoideae</taxon>
        <taxon>Cissampelideae</taxon>
        <taxon>Stephania</taxon>
    </lineage>
</organism>
<dbReference type="Proteomes" id="UP001417504">
    <property type="component" value="Unassembled WGS sequence"/>
</dbReference>
<evidence type="ECO:0000313" key="3">
    <source>
        <dbReference type="Proteomes" id="UP001417504"/>
    </source>
</evidence>
<keyword evidence="1" id="KW-0812">Transmembrane</keyword>
<protein>
    <submittedName>
        <fullName evidence="2">Uncharacterized protein</fullName>
    </submittedName>
</protein>
<keyword evidence="1" id="KW-0472">Membrane</keyword>
<gene>
    <name evidence="2" type="ORF">Sjap_012311</name>
</gene>
<dbReference type="AlphaFoldDB" id="A0AAP0NY54"/>